<sequence length="63" mass="7102">IFHCMYIPHFIFYSSVGGHLNCFYFLAIVNNATINTGVQISLQNSAFNSFGYIPRSGNTRSYS</sequence>
<evidence type="ECO:0000313" key="2">
    <source>
        <dbReference type="Proteomes" id="UP000694561"/>
    </source>
</evidence>
<dbReference type="Ensembl" id="ENSMMNT00015021383.1">
    <property type="protein sequence ID" value="ENSMMNP00015019473.1"/>
    <property type="gene ID" value="ENSMMNG00015014296.1"/>
</dbReference>
<accession>A0A8C6F9I2</accession>
<dbReference type="Proteomes" id="UP000694561">
    <property type="component" value="Unplaced"/>
</dbReference>
<dbReference type="AlphaFoldDB" id="A0A8C6F9I2"/>
<keyword evidence="2" id="KW-1185">Reference proteome</keyword>
<evidence type="ECO:0000313" key="1">
    <source>
        <dbReference type="Ensembl" id="ENSMMNP00015019473.1"/>
    </source>
</evidence>
<reference evidence="1" key="1">
    <citation type="submission" date="2025-08" db="UniProtKB">
        <authorList>
            <consortium name="Ensembl"/>
        </authorList>
    </citation>
    <scope>IDENTIFICATION</scope>
</reference>
<protein>
    <submittedName>
        <fullName evidence="1">Uncharacterized protein</fullName>
    </submittedName>
</protein>
<dbReference type="GeneTree" id="ENSGT01090000260374"/>
<organism evidence="1 2">
    <name type="scientific">Monodon monoceros</name>
    <name type="common">Narwhal</name>
    <name type="synonym">Ceratodon monodon</name>
    <dbReference type="NCBI Taxonomy" id="40151"/>
    <lineage>
        <taxon>Eukaryota</taxon>
        <taxon>Metazoa</taxon>
        <taxon>Chordata</taxon>
        <taxon>Craniata</taxon>
        <taxon>Vertebrata</taxon>
        <taxon>Euteleostomi</taxon>
        <taxon>Mammalia</taxon>
        <taxon>Eutheria</taxon>
        <taxon>Laurasiatheria</taxon>
        <taxon>Artiodactyla</taxon>
        <taxon>Whippomorpha</taxon>
        <taxon>Cetacea</taxon>
        <taxon>Odontoceti</taxon>
        <taxon>Monodontidae</taxon>
        <taxon>Monodon</taxon>
    </lineage>
</organism>
<name>A0A8C6F9I2_MONMO</name>
<proteinExistence type="predicted"/>
<reference evidence="1" key="2">
    <citation type="submission" date="2025-09" db="UniProtKB">
        <authorList>
            <consortium name="Ensembl"/>
        </authorList>
    </citation>
    <scope>IDENTIFICATION</scope>
</reference>